<feature type="transmembrane region" description="Helical" evidence="1">
    <location>
        <begin position="38"/>
        <end position="57"/>
    </location>
</feature>
<evidence type="ECO:0000256" key="1">
    <source>
        <dbReference type="SAM" id="Phobius"/>
    </source>
</evidence>
<evidence type="ECO:0000313" key="2">
    <source>
        <dbReference type="EMBL" id="GAA4666082.1"/>
    </source>
</evidence>
<dbReference type="RefSeq" id="WP_345372751.1">
    <property type="nucleotide sequence ID" value="NZ_BAABLM010000001.1"/>
</dbReference>
<feature type="transmembrane region" description="Helical" evidence="1">
    <location>
        <begin position="69"/>
        <end position="89"/>
    </location>
</feature>
<dbReference type="Proteomes" id="UP001501295">
    <property type="component" value="Unassembled WGS sequence"/>
</dbReference>
<keyword evidence="1" id="KW-0472">Membrane</keyword>
<name>A0ABP8VLE8_9MICO</name>
<dbReference type="EMBL" id="BAABLM010000001">
    <property type="protein sequence ID" value="GAA4666082.1"/>
    <property type="molecule type" value="Genomic_DNA"/>
</dbReference>
<comment type="caution">
    <text evidence="2">The sequence shown here is derived from an EMBL/GenBank/DDBJ whole genome shotgun (WGS) entry which is preliminary data.</text>
</comment>
<evidence type="ECO:0008006" key="4">
    <source>
        <dbReference type="Google" id="ProtNLM"/>
    </source>
</evidence>
<sequence length="123" mass="13248">MIDWFAFVQAGIAGLAAVYCIVVGLARRVPNDYTVGSLALVELLLIAQLVVAIVAPFAGNHSTGNIVEFYIYLVVALLLPPLSVVWALVDRTRWSNVVLGAGAFAVAVMVVRMLQIWTANYSV</sequence>
<accession>A0ABP8VLE8</accession>
<gene>
    <name evidence="2" type="ORF">GCM10025780_04550</name>
</gene>
<keyword evidence="3" id="KW-1185">Reference proteome</keyword>
<proteinExistence type="predicted"/>
<feature type="transmembrane region" description="Helical" evidence="1">
    <location>
        <begin position="6"/>
        <end position="26"/>
    </location>
</feature>
<feature type="transmembrane region" description="Helical" evidence="1">
    <location>
        <begin position="96"/>
        <end position="117"/>
    </location>
</feature>
<keyword evidence="1" id="KW-0812">Transmembrane</keyword>
<reference evidence="3" key="1">
    <citation type="journal article" date="2019" name="Int. J. Syst. Evol. Microbiol.">
        <title>The Global Catalogue of Microorganisms (GCM) 10K type strain sequencing project: providing services to taxonomists for standard genome sequencing and annotation.</title>
        <authorList>
            <consortium name="The Broad Institute Genomics Platform"/>
            <consortium name="The Broad Institute Genome Sequencing Center for Infectious Disease"/>
            <person name="Wu L."/>
            <person name="Ma J."/>
        </authorList>
    </citation>
    <scope>NUCLEOTIDE SEQUENCE [LARGE SCALE GENOMIC DNA]</scope>
    <source>
        <strain evidence="3">JCM 18956</strain>
    </source>
</reference>
<evidence type="ECO:0000313" key="3">
    <source>
        <dbReference type="Proteomes" id="UP001501295"/>
    </source>
</evidence>
<protein>
    <recommendedName>
        <fullName evidence="4">Integral membrane protein</fullName>
    </recommendedName>
</protein>
<organism evidence="2 3">
    <name type="scientific">Frondihabitans cladoniiphilus</name>
    <dbReference type="NCBI Taxonomy" id="715785"/>
    <lineage>
        <taxon>Bacteria</taxon>
        <taxon>Bacillati</taxon>
        <taxon>Actinomycetota</taxon>
        <taxon>Actinomycetes</taxon>
        <taxon>Micrococcales</taxon>
        <taxon>Microbacteriaceae</taxon>
        <taxon>Frondihabitans</taxon>
    </lineage>
</organism>
<keyword evidence="1" id="KW-1133">Transmembrane helix</keyword>